<organism evidence="8">
    <name type="scientific">Micromonas pusilla</name>
    <name type="common">Picoplanktonic green alga</name>
    <name type="synonym">Chromulina pusilla</name>
    <dbReference type="NCBI Taxonomy" id="38833"/>
    <lineage>
        <taxon>Eukaryota</taxon>
        <taxon>Viridiplantae</taxon>
        <taxon>Chlorophyta</taxon>
        <taxon>Mamiellophyceae</taxon>
        <taxon>Mamiellales</taxon>
        <taxon>Mamiellaceae</taxon>
        <taxon>Micromonas</taxon>
    </lineage>
</organism>
<evidence type="ECO:0000256" key="7">
    <source>
        <dbReference type="SAM" id="Phobius"/>
    </source>
</evidence>
<proteinExistence type="inferred from homology"/>
<dbReference type="PANTHER" id="PTHR10778:SF8">
    <property type="entry name" value="ADENOSINE 3'-PHOSPHO 5'-PHOSPHOSULFATE TRANSPORTER 2"/>
    <property type="match status" value="1"/>
</dbReference>
<keyword evidence="6 7" id="KW-0472">Membrane</keyword>
<keyword evidence="3" id="KW-0813">Transport</keyword>
<evidence type="ECO:0000313" key="8">
    <source>
        <dbReference type="EMBL" id="CAD8589196.1"/>
    </source>
</evidence>
<feature type="transmembrane region" description="Helical" evidence="7">
    <location>
        <begin position="64"/>
        <end position="84"/>
    </location>
</feature>
<feature type="transmembrane region" description="Helical" evidence="7">
    <location>
        <begin position="142"/>
        <end position="164"/>
    </location>
</feature>
<comment type="similarity">
    <text evidence="2">Belongs to the nucleotide-sugar transporter family. UDP-galactose:UMP antiporter (TC 2.A.7.11) subfamily.</text>
</comment>
<dbReference type="Pfam" id="PF08449">
    <property type="entry name" value="UAA"/>
    <property type="match status" value="1"/>
</dbReference>
<dbReference type="AlphaFoldDB" id="A0A7S0KSG9"/>
<evidence type="ECO:0000256" key="5">
    <source>
        <dbReference type="ARBA" id="ARBA00022989"/>
    </source>
</evidence>
<feature type="transmembrane region" description="Helical" evidence="7">
    <location>
        <begin position="15"/>
        <end position="34"/>
    </location>
</feature>
<dbReference type="SUPFAM" id="SSF103481">
    <property type="entry name" value="Multidrug resistance efflux transporter EmrE"/>
    <property type="match status" value="1"/>
</dbReference>
<sequence length="230" mass="24796">MTNYALSSLNYATRIVFKSAKIIPVMAFSVLIVGKKYDWKEWLSAAILVAGIVLFTLGDVASSPAFAPIGVALIAGALCVDAICANFEEKNFFRCENPSTTQEVLCFASLIGTFYGLIPFIASGKAGVAIAHSMQYTQVVPMIMGFSVLGYSSVSFILSLIKYYGATEAEIIKSLRKVLSIVISFILFPKALNWKYIAGFAAVLVSTAYTFYLKGEKRKAKEAAKAAASA</sequence>
<name>A0A7S0KSG9_MICPS</name>
<feature type="transmembrane region" description="Helical" evidence="7">
    <location>
        <begin position="104"/>
        <end position="122"/>
    </location>
</feature>
<feature type="transmembrane region" description="Helical" evidence="7">
    <location>
        <begin position="171"/>
        <end position="188"/>
    </location>
</feature>
<keyword evidence="5 7" id="KW-1133">Transmembrane helix</keyword>
<comment type="subcellular location">
    <subcellularLocation>
        <location evidence="1">Membrane</location>
        <topology evidence="1">Multi-pass membrane protein</topology>
    </subcellularLocation>
</comment>
<dbReference type="PANTHER" id="PTHR10778">
    <property type="entry name" value="SOLUTE CARRIER FAMILY 35 MEMBER B"/>
    <property type="match status" value="1"/>
</dbReference>
<feature type="transmembrane region" description="Helical" evidence="7">
    <location>
        <begin position="41"/>
        <end position="58"/>
    </location>
</feature>
<dbReference type="InterPro" id="IPR013657">
    <property type="entry name" value="SCL35B1-4/HUT1"/>
</dbReference>
<evidence type="ECO:0000256" key="6">
    <source>
        <dbReference type="ARBA" id="ARBA00023136"/>
    </source>
</evidence>
<evidence type="ECO:0000256" key="2">
    <source>
        <dbReference type="ARBA" id="ARBA00008349"/>
    </source>
</evidence>
<dbReference type="GO" id="GO:0046964">
    <property type="term" value="F:3'-phosphoadenosine 5'-phosphosulfate transmembrane transporter activity"/>
    <property type="evidence" value="ECO:0007669"/>
    <property type="project" value="TreeGrafter"/>
</dbReference>
<reference evidence="8" key="1">
    <citation type="submission" date="2021-01" db="EMBL/GenBank/DDBJ databases">
        <authorList>
            <person name="Corre E."/>
            <person name="Pelletier E."/>
            <person name="Niang G."/>
            <person name="Scheremetjew M."/>
            <person name="Finn R."/>
            <person name="Kale V."/>
            <person name="Holt S."/>
            <person name="Cochrane G."/>
            <person name="Meng A."/>
            <person name="Brown T."/>
            <person name="Cohen L."/>
        </authorList>
    </citation>
    <scope>NUCLEOTIDE SEQUENCE</scope>
    <source>
        <strain evidence="8">CCMP494</strain>
    </source>
</reference>
<protein>
    <recommendedName>
        <fullName evidence="9">Drug/Metabolite transporter superfamily</fullName>
    </recommendedName>
</protein>
<dbReference type="InterPro" id="IPR037185">
    <property type="entry name" value="EmrE-like"/>
</dbReference>
<keyword evidence="4 7" id="KW-0812">Transmembrane</keyword>
<evidence type="ECO:0000256" key="4">
    <source>
        <dbReference type="ARBA" id="ARBA00022692"/>
    </source>
</evidence>
<feature type="transmembrane region" description="Helical" evidence="7">
    <location>
        <begin position="194"/>
        <end position="212"/>
    </location>
</feature>
<evidence type="ECO:0008006" key="9">
    <source>
        <dbReference type="Google" id="ProtNLM"/>
    </source>
</evidence>
<dbReference type="EMBL" id="HBEV01008939">
    <property type="protein sequence ID" value="CAD8589196.1"/>
    <property type="molecule type" value="Transcribed_RNA"/>
</dbReference>
<gene>
    <name evidence="8" type="ORF">MSP1404_LOCUS6842</name>
</gene>
<dbReference type="GO" id="GO:0000139">
    <property type="term" value="C:Golgi membrane"/>
    <property type="evidence" value="ECO:0007669"/>
    <property type="project" value="TreeGrafter"/>
</dbReference>
<dbReference type="GO" id="GO:0005789">
    <property type="term" value="C:endoplasmic reticulum membrane"/>
    <property type="evidence" value="ECO:0007669"/>
    <property type="project" value="TreeGrafter"/>
</dbReference>
<evidence type="ECO:0000256" key="1">
    <source>
        <dbReference type="ARBA" id="ARBA00004141"/>
    </source>
</evidence>
<evidence type="ECO:0000256" key="3">
    <source>
        <dbReference type="ARBA" id="ARBA00022448"/>
    </source>
</evidence>
<accession>A0A7S0KSG9</accession>